<dbReference type="Proteomes" id="UP001196413">
    <property type="component" value="Unassembled WGS sequence"/>
</dbReference>
<organism evidence="2 3">
    <name type="scientific">Parelaphostrongylus tenuis</name>
    <name type="common">Meningeal worm</name>
    <dbReference type="NCBI Taxonomy" id="148309"/>
    <lineage>
        <taxon>Eukaryota</taxon>
        <taxon>Metazoa</taxon>
        <taxon>Ecdysozoa</taxon>
        <taxon>Nematoda</taxon>
        <taxon>Chromadorea</taxon>
        <taxon>Rhabditida</taxon>
        <taxon>Rhabditina</taxon>
        <taxon>Rhabditomorpha</taxon>
        <taxon>Strongyloidea</taxon>
        <taxon>Metastrongylidae</taxon>
        <taxon>Parelaphostrongylus</taxon>
    </lineage>
</organism>
<name>A0AAD5RCV7_PARTN</name>
<dbReference type="EMBL" id="JAHQIW010007340">
    <property type="protein sequence ID" value="KAJ1373713.1"/>
    <property type="molecule type" value="Genomic_DNA"/>
</dbReference>
<protein>
    <recommendedName>
        <fullName evidence="4">DZF domain-containing protein</fullName>
    </recommendedName>
</protein>
<keyword evidence="3" id="KW-1185">Reference proteome</keyword>
<accession>A0AAD5RCV7</accession>
<gene>
    <name evidence="2" type="ORF">KIN20_036199</name>
</gene>
<evidence type="ECO:0000313" key="3">
    <source>
        <dbReference type="Proteomes" id="UP001196413"/>
    </source>
</evidence>
<feature type="region of interest" description="Disordered" evidence="1">
    <location>
        <begin position="1"/>
        <end position="20"/>
    </location>
</feature>
<proteinExistence type="predicted"/>
<dbReference type="Gene3D" id="3.30.460.10">
    <property type="entry name" value="Beta Polymerase, domain 2"/>
    <property type="match status" value="1"/>
</dbReference>
<sequence>MQRGLLRFTDAAARPPPPGDALDKEACLKALAQLRHAKWFQVLQRNQESLQNQALWWSTKNLAGNLCSARDI</sequence>
<evidence type="ECO:0008006" key="4">
    <source>
        <dbReference type="Google" id="ProtNLM"/>
    </source>
</evidence>
<evidence type="ECO:0000313" key="2">
    <source>
        <dbReference type="EMBL" id="KAJ1373713.1"/>
    </source>
</evidence>
<evidence type="ECO:0000256" key="1">
    <source>
        <dbReference type="SAM" id="MobiDB-lite"/>
    </source>
</evidence>
<dbReference type="AlphaFoldDB" id="A0AAD5RCV7"/>
<comment type="caution">
    <text evidence="2">The sequence shown here is derived from an EMBL/GenBank/DDBJ whole genome shotgun (WGS) entry which is preliminary data.</text>
</comment>
<reference evidence="2" key="1">
    <citation type="submission" date="2021-06" db="EMBL/GenBank/DDBJ databases">
        <title>Parelaphostrongylus tenuis whole genome reference sequence.</title>
        <authorList>
            <person name="Garwood T.J."/>
            <person name="Larsen P.A."/>
            <person name="Fountain-Jones N.M."/>
            <person name="Garbe J.R."/>
            <person name="Macchietto M.G."/>
            <person name="Kania S.A."/>
            <person name="Gerhold R.W."/>
            <person name="Richards J.E."/>
            <person name="Wolf T.M."/>
        </authorList>
    </citation>
    <scope>NUCLEOTIDE SEQUENCE</scope>
    <source>
        <strain evidence="2">MNPRO001-30</strain>
        <tissue evidence="2">Meninges</tissue>
    </source>
</reference>
<dbReference type="InterPro" id="IPR043519">
    <property type="entry name" value="NT_sf"/>
</dbReference>